<dbReference type="Pfam" id="PF25006">
    <property type="entry name" value="DUF7783"/>
    <property type="match status" value="1"/>
</dbReference>
<evidence type="ECO:0000256" key="5">
    <source>
        <dbReference type="SAM" id="MobiDB-lite"/>
    </source>
</evidence>
<dbReference type="Pfam" id="PF00018">
    <property type="entry name" value="SH3_1"/>
    <property type="match status" value="1"/>
</dbReference>
<dbReference type="InterPro" id="IPR036964">
    <property type="entry name" value="RASGEF_cat_dom_sf"/>
</dbReference>
<dbReference type="CDD" id="cd11883">
    <property type="entry name" value="SH3_Sdc25"/>
    <property type="match status" value="1"/>
</dbReference>
<keyword evidence="1 4" id="KW-0728">SH3 domain</keyword>
<dbReference type="Gene3D" id="1.20.870.10">
    <property type="entry name" value="Son of sevenless (SoS) protein Chain: S domain 1"/>
    <property type="match status" value="1"/>
</dbReference>
<keyword evidence="2 3" id="KW-0344">Guanine-nucleotide releasing factor</keyword>
<dbReference type="Pfam" id="PF00617">
    <property type="entry name" value="RasGEF"/>
    <property type="match status" value="1"/>
</dbReference>
<sequence length="1482" mass="168680">MSSVPILCRVQALYPFKSNDPSSLSFNQDDLIDVLNKLPSGWWDGLCNETRGWFPSNYVKLIEEDSDEDEEPPKNQYRLSLAYQPNYDNKEEDNDHWILQRTEDGSGYYHLNTITGEMRFDKEEIAKEESILMVDSGSESDYRSSHMDMPWSSDNSTLHSIDEKPQWVHRVTPHIQKQDTMEPPRKSASRKPSIRKAPSLNDNNEPLGWTKISGSIAIAVHQLITAAKNGHDHLYYACSIAIVNAIRNMLIASNTMDKDAGPIRAHGTLRSHHRAMMASMSKLTLSAQTFHYSFDNQDNAVSKILTESSELLLMIRNFINTCQDLNLPLVPTDPQWVATQDIAAGNMQTGTQQRYSLQVNLAENLETMGTSIQDSAETIIKCIAASTHNTTTEKISLSGLLFTHFRNLSNQTGLFLGYLDETDFSSVQLELEMKDLLLGKQSLADSLGVLFFQLQALTNQDTSTFEHCLQLTEQAAGSLYEPIELICASVLVLANKNRSRSNSNASFLHTESIIKPTVLATMDEEAIEEEDEDDDLFSELGTMNGTEISEEEEFDRKLMMDRHKSEITSSSSMIPPPPMIRSQTAPPSKNSNNKIKKFFGDDAPLAAVAAAAPTVNERPHFLQYDYGVNEIVFNMEGNVKGGTLPALVERLTMHDYLDMNFINTFLLTYRSFCSSVDLLNLLEARYNLQCPAGLTQEESIMWEEKKLKLVRLRVFNVLKNWLELYYNEDDSILLDRLLEFTQTNIKNTLKFSNGQLESLIERRRQANTMDNGGLKKMILTLPDPPEPILPRNRRRFKLLDIDALEMARQLTIMDFKLYSAIKPIECLDKAWSSQEDDQVADNIRASIEYCNQVTSWVSDVILSQHDIKKRSVLIKYWVQVAEKCRILNNFNTCMAILSAFDNSSVGRLKRTWEVVGARTNQTLQHIRKLMGANRNFTEYRAIIHSINPPCIPFLGIYLQDLTFIEDGNANELKKSKELINFAKRAKTAEVIREIQQYQSSLYQLKSVEDLQEFIRSNLKSTRDEEQLYKESLKLEPRENEALLRQLEIHNIGRTKTKKTPLKQHKPIVKKEPKLPSRTSARIRGEPPKRHLDLDGTPEPEVKKPKIIESLGSDDQEKFLGLMKKTLIPNTTPKVTVKQEPNDEGKTPDQILQNQLSELKIHHEWATVKVTPSRTNGCLFHPSDSKILACAIDVDGHLGFWDVKSQDEEGEPVVYSYKPHRRNISDFHFNPVDHSKLLTSSYDGLIRTFDMNKAVFDTWTAKEEYPITNFSLSQDGHNIWFCTSDGDVGMKDNRTDKKETVYNIRDKKVGTIDLNSVHEHLLAAGSNDRTCTIWDIRMWNRKAEPLQSLEHGYSVTGCAWSPKGDMLVTTAYDDYIRLFTLNKDIQTVELKSAISHNNHTGRWVTNFRARWNANPNGLETQHFVIGNMKQTIDIYSGETGKEIVQLYDEDHITAISGVCQFHPSTTQPMVLAGNASGRMLCYD</sequence>
<dbReference type="Proteomes" id="UP000603453">
    <property type="component" value="Unassembled WGS sequence"/>
</dbReference>
<dbReference type="InterPro" id="IPR000651">
    <property type="entry name" value="Ras-like_Gua-exchang_fac_N"/>
</dbReference>
<proteinExistence type="predicted"/>
<dbReference type="GO" id="GO:0007265">
    <property type="term" value="P:Ras protein signal transduction"/>
    <property type="evidence" value="ECO:0007669"/>
    <property type="project" value="TreeGrafter"/>
</dbReference>
<keyword evidence="10" id="KW-1185">Reference proteome</keyword>
<dbReference type="SUPFAM" id="SSF50044">
    <property type="entry name" value="SH3-domain"/>
    <property type="match status" value="1"/>
</dbReference>
<evidence type="ECO:0000313" key="10">
    <source>
        <dbReference type="Proteomes" id="UP000603453"/>
    </source>
</evidence>
<dbReference type="Pfam" id="PF00400">
    <property type="entry name" value="WD40"/>
    <property type="match status" value="2"/>
</dbReference>
<evidence type="ECO:0000256" key="1">
    <source>
        <dbReference type="ARBA" id="ARBA00022443"/>
    </source>
</evidence>
<dbReference type="Gene3D" id="1.10.840.10">
    <property type="entry name" value="Ras guanine-nucleotide exchange factors catalytic domain"/>
    <property type="match status" value="1"/>
</dbReference>
<reference evidence="9" key="1">
    <citation type="submission" date="2020-12" db="EMBL/GenBank/DDBJ databases">
        <title>Metabolic potential, ecology and presence of endohyphal bacteria is reflected in genomic diversity of Mucoromycotina.</title>
        <authorList>
            <person name="Muszewska A."/>
            <person name="Okrasinska A."/>
            <person name="Steczkiewicz K."/>
            <person name="Drgas O."/>
            <person name="Orlowska M."/>
            <person name="Perlinska-Lenart U."/>
            <person name="Aleksandrzak-Piekarczyk T."/>
            <person name="Szatraj K."/>
            <person name="Zielenkiewicz U."/>
            <person name="Pilsyk S."/>
            <person name="Malc E."/>
            <person name="Mieczkowski P."/>
            <person name="Kruszewska J.S."/>
            <person name="Biernat P."/>
            <person name="Pawlowska J."/>
        </authorList>
    </citation>
    <scope>NUCLEOTIDE SEQUENCE</scope>
    <source>
        <strain evidence="9">WA0000017839</strain>
    </source>
</reference>
<dbReference type="GO" id="GO:0005886">
    <property type="term" value="C:plasma membrane"/>
    <property type="evidence" value="ECO:0007669"/>
    <property type="project" value="TreeGrafter"/>
</dbReference>
<dbReference type="Gene3D" id="2.30.30.40">
    <property type="entry name" value="SH3 Domains"/>
    <property type="match status" value="1"/>
</dbReference>
<name>A0A8H7V3E9_9FUNG</name>
<evidence type="ECO:0000313" key="9">
    <source>
        <dbReference type="EMBL" id="KAG2208731.1"/>
    </source>
</evidence>
<feature type="region of interest" description="Disordered" evidence="5">
    <location>
        <begin position="175"/>
        <end position="205"/>
    </location>
</feature>
<feature type="compositionally biased region" description="Basic and acidic residues" evidence="5">
    <location>
        <begin position="1082"/>
        <end position="1101"/>
    </location>
</feature>
<protein>
    <submittedName>
        <fullName evidence="9">Uncharacterized protein</fullName>
    </submittedName>
</protein>
<dbReference type="SMART" id="SM00326">
    <property type="entry name" value="SH3"/>
    <property type="match status" value="1"/>
</dbReference>
<dbReference type="InterPro" id="IPR019804">
    <property type="entry name" value="Ras_G-nucl-exch_fac_CS"/>
</dbReference>
<dbReference type="CDD" id="cd06224">
    <property type="entry name" value="REM"/>
    <property type="match status" value="1"/>
</dbReference>
<dbReference type="InterPro" id="IPR056685">
    <property type="entry name" value="DUF7783"/>
</dbReference>
<dbReference type="PROSITE" id="PS50212">
    <property type="entry name" value="RASGEF_NTER"/>
    <property type="match status" value="1"/>
</dbReference>
<dbReference type="Gene3D" id="2.130.10.10">
    <property type="entry name" value="YVTN repeat-like/Quinoprotein amine dehydrogenase"/>
    <property type="match status" value="1"/>
</dbReference>
<dbReference type="InterPro" id="IPR001895">
    <property type="entry name" value="RASGEF_cat_dom"/>
</dbReference>
<dbReference type="PROSITE" id="PS00720">
    <property type="entry name" value="RASGEF"/>
    <property type="match status" value="1"/>
</dbReference>
<feature type="domain" description="N-terminal Ras-GEF" evidence="8">
    <location>
        <begin position="635"/>
        <end position="764"/>
    </location>
</feature>
<evidence type="ECO:0000256" key="4">
    <source>
        <dbReference type="PROSITE-ProRule" id="PRU00192"/>
    </source>
</evidence>
<dbReference type="Pfam" id="PF00618">
    <property type="entry name" value="RasGEF_N"/>
    <property type="match status" value="1"/>
</dbReference>
<dbReference type="SMART" id="SM00229">
    <property type="entry name" value="RasGEFN"/>
    <property type="match status" value="1"/>
</dbReference>
<dbReference type="SMART" id="SM00147">
    <property type="entry name" value="RasGEF"/>
    <property type="match status" value="1"/>
</dbReference>
<comment type="caution">
    <text evidence="9">The sequence shown here is derived from an EMBL/GenBank/DDBJ whole genome shotgun (WGS) entry which is preliminary data.</text>
</comment>
<dbReference type="InterPro" id="IPR023578">
    <property type="entry name" value="Ras_GEF_dom_sf"/>
</dbReference>
<dbReference type="EMBL" id="JAEPRD010000018">
    <property type="protein sequence ID" value="KAG2208731.1"/>
    <property type="molecule type" value="Genomic_DNA"/>
</dbReference>
<accession>A0A8H7V3E9</accession>
<feature type="compositionally biased region" description="Basic and acidic residues" evidence="5">
    <location>
        <begin position="176"/>
        <end position="185"/>
    </location>
</feature>
<feature type="region of interest" description="Disordered" evidence="5">
    <location>
        <begin position="567"/>
        <end position="594"/>
    </location>
</feature>
<evidence type="ECO:0000259" key="7">
    <source>
        <dbReference type="PROSITE" id="PS50009"/>
    </source>
</evidence>
<gene>
    <name evidence="9" type="ORF">INT47_007830</name>
</gene>
<evidence type="ECO:0000256" key="3">
    <source>
        <dbReference type="PROSITE-ProRule" id="PRU00168"/>
    </source>
</evidence>
<dbReference type="PROSITE" id="PS50002">
    <property type="entry name" value="SH3"/>
    <property type="match status" value="1"/>
</dbReference>
<feature type="region of interest" description="Disordered" evidence="5">
    <location>
        <begin position="1071"/>
        <end position="1101"/>
    </location>
</feature>
<feature type="domain" description="Ras-GEF" evidence="7">
    <location>
        <begin position="802"/>
        <end position="1037"/>
    </location>
</feature>
<dbReference type="GO" id="GO:0005085">
    <property type="term" value="F:guanyl-nucleotide exchange factor activity"/>
    <property type="evidence" value="ECO:0007669"/>
    <property type="project" value="UniProtKB-KW"/>
</dbReference>
<dbReference type="InterPro" id="IPR008937">
    <property type="entry name" value="Ras-like_GEF"/>
</dbReference>
<dbReference type="InterPro" id="IPR015943">
    <property type="entry name" value="WD40/YVTN_repeat-like_dom_sf"/>
</dbReference>
<dbReference type="InterPro" id="IPR036322">
    <property type="entry name" value="WD40_repeat_dom_sf"/>
</dbReference>
<dbReference type="SMART" id="SM00320">
    <property type="entry name" value="WD40"/>
    <property type="match status" value="4"/>
</dbReference>
<evidence type="ECO:0000256" key="2">
    <source>
        <dbReference type="ARBA" id="ARBA00022658"/>
    </source>
</evidence>
<organism evidence="9 10">
    <name type="scientific">Mucor saturninus</name>
    <dbReference type="NCBI Taxonomy" id="64648"/>
    <lineage>
        <taxon>Eukaryota</taxon>
        <taxon>Fungi</taxon>
        <taxon>Fungi incertae sedis</taxon>
        <taxon>Mucoromycota</taxon>
        <taxon>Mucoromycotina</taxon>
        <taxon>Mucoromycetes</taxon>
        <taxon>Mucorales</taxon>
        <taxon>Mucorineae</taxon>
        <taxon>Mucoraceae</taxon>
        <taxon>Mucor</taxon>
    </lineage>
</organism>
<dbReference type="SUPFAM" id="SSF48366">
    <property type="entry name" value="Ras GEF"/>
    <property type="match status" value="1"/>
</dbReference>
<dbReference type="InterPro" id="IPR036028">
    <property type="entry name" value="SH3-like_dom_sf"/>
</dbReference>
<dbReference type="OrthoDB" id="546434at2759"/>
<dbReference type="InterPro" id="IPR001452">
    <property type="entry name" value="SH3_domain"/>
</dbReference>
<dbReference type="InterPro" id="IPR001680">
    <property type="entry name" value="WD40_rpt"/>
</dbReference>
<evidence type="ECO:0000259" key="6">
    <source>
        <dbReference type="PROSITE" id="PS50002"/>
    </source>
</evidence>
<dbReference type="SUPFAM" id="SSF50978">
    <property type="entry name" value="WD40 repeat-like"/>
    <property type="match status" value="1"/>
</dbReference>
<dbReference type="PROSITE" id="PS50009">
    <property type="entry name" value="RASGEF_CAT"/>
    <property type="match status" value="1"/>
</dbReference>
<evidence type="ECO:0000259" key="8">
    <source>
        <dbReference type="PROSITE" id="PS50212"/>
    </source>
</evidence>
<dbReference type="PANTHER" id="PTHR23113">
    <property type="entry name" value="GUANINE NUCLEOTIDE EXCHANGE FACTOR"/>
    <property type="match status" value="1"/>
</dbReference>
<dbReference type="CDD" id="cd00155">
    <property type="entry name" value="RasGEF"/>
    <property type="match status" value="1"/>
</dbReference>
<dbReference type="PANTHER" id="PTHR23113:SF368">
    <property type="entry name" value="CELL DIVISION CONTROL PROTEIN 25"/>
    <property type="match status" value="1"/>
</dbReference>
<feature type="domain" description="SH3" evidence="6">
    <location>
        <begin position="5"/>
        <end position="64"/>
    </location>
</feature>